<dbReference type="eggNOG" id="COG2814">
    <property type="taxonomic scope" value="Bacteria"/>
</dbReference>
<evidence type="ECO:0000256" key="2">
    <source>
        <dbReference type="ARBA" id="ARBA00008335"/>
    </source>
</evidence>
<keyword evidence="7 8" id="KW-0472">Membrane</keyword>
<evidence type="ECO:0000256" key="6">
    <source>
        <dbReference type="ARBA" id="ARBA00022989"/>
    </source>
</evidence>
<feature type="transmembrane region" description="Helical" evidence="8">
    <location>
        <begin position="106"/>
        <end position="123"/>
    </location>
</feature>
<feature type="transmembrane region" description="Helical" evidence="8">
    <location>
        <begin position="165"/>
        <end position="185"/>
    </location>
</feature>
<protein>
    <submittedName>
        <fullName evidence="10">Major facilitator superfamily MFS_1</fullName>
    </submittedName>
</protein>
<dbReference type="GO" id="GO:0022857">
    <property type="term" value="F:transmembrane transporter activity"/>
    <property type="evidence" value="ECO:0007669"/>
    <property type="project" value="InterPro"/>
</dbReference>
<evidence type="ECO:0000256" key="1">
    <source>
        <dbReference type="ARBA" id="ARBA00004651"/>
    </source>
</evidence>
<dbReference type="RefSeq" id="WP_013615374.1">
    <property type="nucleotide sequence ID" value="NC_015161.1"/>
</dbReference>
<reference evidence="10 11" key="2">
    <citation type="journal article" date="2012" name="Stand. Genomic Sci.">
        <title>Complete genome sequence of the orange-red pigmented, radioresistant Deinococcus proteolyticus type strain (MRP(T)).</title>
        <authorList>
            <person name="Copeland A."/>
            <person name="Zeytun A."/>
            <person name="Yassawong M."/>
            <person name="Nolan M."/>
            <person name="Lucas S."/>
            <person name="Hammon N."/>
            <person name="Deshpande S."/>
            <person name="Cheng J.F."/>
            <person name="Han C."/>
            <person name="Tapia R."/>
            <person name="Goodwin L.A."/>
            <person name="Pitluck S."/>
            <person name="Mavromatis K."/>
            <person name="Liolios K."/>
            <person name="Pagani I."/>
            <person name="Ivanova N."/>
            <person name="Mikhailova N."/>
            <person name="Pati A."/>
            <person name="Chen A."/>
            <person name="Palaniappan K."/>
            <person name="Land M."/>
            <person name="Hauser L."/>
            <person name="Jeffries C.D."/>
            <person name="Brambilla E.M."/>
            <person name="Rohde M."/>
            <person name="Sikorski J."/>
            <person name="Pukall R."/>
            <person name="Goker M."/>
            <person name="Detter J.C."/>
            <person name="Woyke T."/>
            <person name="Bristow J."/>
            <person name="Eisen J.A."/>
            <person name="Markowitz V."/>
            <person name="Hugenholtz P."/>
            <person name="Kyrpides N.C."/>
            <person name="Klenk H.P."/>
            <person name="Lapidus A."/>
        </authorList>
    </citation>
    <scope>NUCLEOTIDE SEQUENCE [LARGE SCALE GENOMIC DNA]</scope>
    <source>
        <strain evidence="11">ATCC 35074 / DSM 20540 / JCM 6276 / NBRC 101906 / NCIMB 13154 / VKM Ac-1939 / CCM 2703 / MRP</strain>
    </source>
</reference>
<dbReference type="InterPro" id="IPR036259">
    <property type="entry name" value="MFS_trans_sf"/>
</dbReference>
<comment type="similarity">
    <text evidence="2">Belongs to the major facilitator superfamily.</text>
</comment>
<dbReference type="HOGENOM" id="CLU_001265_19_3_0"/>
<dbReference type="Gene3D" id="1.20.1250.20">
    <property type="entry name" value="MFS general substrate transporter like domains"/>
    <property type="match status" value="1"/>
</dbReference>
<feature type="transmembrane region" description="Helical" evidence="8">
    <location>
        <begin position="334"/>
        <end position="355"/>
    </location>
</feature>
<dbReference type="EMBL" id="CP002536">
    <property type="protein sequence ID" value="ADY26766.1"/>
    <property type="molecule type" value="Genomic_DNA"/>
</dbReference>
<feature type="transmembrane region" description="Helical" evidence="8">
    <location>
        <begin position="20"/>
        <end position="40"/>
    </location>
</feature>
<feature type="transmembrane region" description="Helical" evidence="8">
    <location>
        <begin position="83"/>
        <end position="100"/>
    </location>
</feature>
<dbReference type="InterPro" id="IPR020846">
    <property type="entry name" value="MFS_dom"/>
</dbReference>
<feature type="transmembrane region" description="Helical" evidence="8">
    <location>
        <begin position="211"/>
        <end position="229"/>
    </location>
</feature>
<dbReference type="PANTHER" id="PTHR43271">
    <property type="entry name" value="BLL2771 PROTEIN"/>
    <property type="match status" value="1"/>
</dbReference>
<evidence type="ECO:0000313" key="11">
    <source>
        <dbReference type="Proteomes" id="UP000007718"/>
    </source>
</evidence>
<accession>F0RKQ4</accession>
<dbReference type="Proteomes" id="UP000007718">
    <property type="component" value="Chromosome"/>
</dbReference>
<dbReference type="CDD" id="cd17324">
    <property type="entry name" value="MFS_NepI_like"/>
    <property type="match status" value="1"/>
</dbReference>
<feature type="transmembrane region" description="Helical" evidence="8">
    <location>
        <begin position="135"/>
        <end position="153"/>
    </location>
</feature>
<feature type="transmembrane region" description="Helical" evidence="8">
    <location>
        <begin position="300"/>
        <end position="322"/>
    </location>
</feature>
<dbReference type="Pfam" id="PF07690">
    <property type="entry name" value="MFS_1"/>
    <property type="match status" value="1"/>
</dbReference>
<comment type="subcellular location">
    <subcellularLocation>
        <location evidence="1">Cell membrane</location>
        <topology evidence="1">Multi-pass membrane protein</topology>
    </subcellularLocation>
</comment>
<name>F0RKQ4_DEIPM</name>
<dbReference type="SUPFAM" id="SSF103473">
    <property type="entry name" value="MFS general substrate transporter"/>
    <property type="match status" value="1"/>
</dbReference>
<dbReference type="AlphaFoldDB" id="F0RKQ4"/>
<dbReference type="KEGG" id="dpt:Deipr_1628"/>
<evidence type="ECO:0000256" key="7">
    <source>
        <dbReference type="ARBA" id="ARBA00023136"/>
    </source>
</evidence>
<dbReference type="InterPro" id="IPR005829">
    <property type="entry name" value="Sugar_transporter_CS"/>
</dbReference>
<organism evidence="10 11">
    <name type="scientific">Deinococcus proteolyticus (strain ATCC 35074 / DSM 20540 / JCM 6276 / NBRC 101906 / NCIMB 13154 / VKM Ac-1939 / CCM 2703 / MRP)</name>
    <dbReference type="NCBI Taxonomy" id="693977"/>
    <lineage>
        <taxon>Bacteria</taxon>
        <taxon>Thermotogati</taxon>
        <taxon>Deinococcota</taxon>
        <taxon>Deinococci</taxon>
        <taxon>Deinococcales</taxon>
        <taxon>Deinococcaceae</taxon>
        <taxon>Deinococcus</taxon>
    </lineage>
</organism>
<evidence type="ECO:0000256" key="4">
    <source>
        <dbReference type="ARBA" id="ARBA00022475"/>
    </source>
</evidence>
<keyword evidence="5 8" id="KW-0812">Transmembrane</keyword>
<keyword evidence="4" id="KW-1003">Cell membrane</keyword>
<proteinExistence type="inferred from homology"/>
<dbReference type="STRING" id="693977.Deipr_1628"/>
<dbReference type="PANTHER" id="PTHR43271:SF2">
    <property type="entry name" value="BLL2771 PROTEIN"/>
    <property type="match status" value="1"/>
</dbReference>
<evidence type="ECO:0000259" key="9">
    <source>
        <dbReference type="PROSITE" id="PS50850"/>
    </source>
</evidence>
<dbReference type="PROSITE" id="PS00216">
    <property type="entry name" value="SUGAR_TRANSPORT_1"/>
    <property type="match status" value="1"/>
</dbReference>
<feature type="transmembrane region" description="Helical" evidence="8">
    <location>
        <begin position="52"/>
        <end position="76"/>
    </location>
</feature>
<gene>
    <name evidence="10" type="ordered locus">Deipr_1628</name>
</gene>
<feature type="transmembrane region" description="Helical" evidence="8">
    <location>
        <begin position="276"/>
        <end position="294"/>
    </location>
</feature>
<keyword evidence="11" id="KW-1185">Reference proteome</keyword>
<reference evidence="11" key="1">
    <citation type="submission" date="2011-02" db="EMBL/GenBank/DDBJ databases">
        <title>The complete sequence of chromosome of Deinococcus proteolyticus DSM 20540.</title>
        <authorList>
            <consortium name="US DOE Joint Genome Institute (JGI-PGF)"/>
            <person name="Lucas S."/>
            <person name="Copeland A."/>
            <person name="Lapidus A."/>
            <person name="Bruce D."/>
            <person name="Goodwin L."/>
            <person name="Pitluck S."/>
            <person name="Kyrpides N."/>
            <person name="Mavromatis K."/>
            <person name="Pagani I."/>
            <person name="Ivanova N."/>
            <person name="Ovchinnikova G."/>
            <person name="Zeytun A."/>
            <person name="Detter J.C."/>
            <person name="Han C."/>
            <person name="Land M."/>
            <person name="Hauser L."/>
            <person name="Markowitz V."/>
            <person name="Cheng J.-F."/>
            <person name="Hugenholtz P."/>
            <person name="Woyke T."/>
            <person name="Wu D."/>
            <person name="Pukall R."/>
            <person name="Steenblock K."/>
            <person name="Brambilla E."/>
            <person name="Klenk H.-P."/>
            <person name="Eisen J.A."/>
        </authorList>
    </citation>
    <scope>NUCLEOTIDE SEQUENCE [LARGE SCALE GENOMIC DNA]</scope>
    <source>
        <strain evidence="11">ATCC 35074 / DSM 20540 / JCM 6276 / NBRC 101906 / NCIMB 13154 / VKM Ac-1939 / CCM 2703 / MRP</strain>
    </source>
</reference>
<sequence length="393" mass="40925">MTTSTGSPSPHTPAAHISPLHIAAIGTLLLMNVYAPQALLPLLAQEFAVGTAQVGTVIGSTTLAVALASPAAGLLADALGRRRVMLGAFALLLLPCLLAASAARFLQGLLIPLVMVAVTAYLAEEVPRWQFGRTLTAYVAGTVLGGFLGRFMSGLVAHGGDWHPAFEVLLLTNLLGLALVWRLPAETHFRPQRSRWRTRVTLAAHLRNRQLLSVGVAGFLILFVLVAVFNTVPFRLAAPPYHLGPGPLGLIFAVYLLGVVVTPATAPLLQRRGPGFVMRAAAGTGLLGLGLTLLSPLAVIVAGLALASTGVFMAQAAAQTLVQQSVRSGRSLAGGLYNFTYYSGGAAASVVAGLAFDAGGWARVVALCAAAWALLLALSVWVRRTAAEPFQVR</sequence>
<evidence type="ECO:0000256" key="3">
    <source>
        <dbReference type="ARBA" id="ARBA00022448"/>
    </source>
</evidence>
<feature type="domain" description="Major facilitator superfamily (MFS) profile" evidence="9">
    <location>
        <begin position="18"/>
        <end position="388"/>
    </location>
</feature>
<evidence type="ECO:0000256" key="5">
    <source>
        <dbReference type="ARBA" id="ARBA00022692"/>
    </source>
</evidence>
<evidence type="ECO:0000256" key="8">
    <source>
        <dbReference type="SAM" id="Phobius"/>
    </source>
</evidence>
<keyword evidence="3" id="KW-0813">Transport</keyword>
<dbReference type="InterPro" id="IPR011701">
    <property type="entry name" value="MFS"/>
</dbReference>
<evidence type="ECO:0000313" key="10">
    <source>
        <dbReference type="EMBL" id="ADY26766.1"/>
    </source>
</evidence>
<feature type="transmembrane region" description="Helical" evidence="8">
    <location>
        <begin position="361"/>
        <end position="382"/>
    </location>
</feature>
<dbReference type="GO" id="GO:0005886">
    <property type="term" value="C:plasma membrane"/>
    <property type="evidence" value="ECO:0007669"/>
    <property type="project" value="UniProtKB-SubCell"/>
</dbReference>
<dbReference type="PROSITE" id="PS50850">
    <property type="entry name" value="MFS"/>
    <property type="match status" value="1"/>
</dbReference>
<feature type="transmembrane region" description="Helical" evidence="8">
    <location>
        <begin position="249"/>
        <end position="269"/>
    </location>
</feature>
<keyword evidence="6 8" id="KW-1133">Transmembrane helix</keyword>